<comment type="subcellular location">
    <subcellularLocation>
        <location evidence="1">Membrane</location>
        <topology evidence="1">Multi-pass membrane protein</topology>
    </subcellularLocation>
</comment>
<evidence type="ECO:0000313" key="7">
    <source>
        <dbReference type="EMBL" id="CAG5134164.1"/>
    </source>
</evidence>
<reference evidence="7" key="1">
    <citation type="submission" date="2021-04" db="EMBL/GenBank/DDBJ databases">
        <authorList>
            <consortium name="Molecular Ecology Group"/>
        </authorList>
    </citation>
    <scope>NUCLEOTIDE SEQUENCE</scope>
</reference>
<dbReference type="Proteomes" id="UP000678393">
    <property type="component" value="Unassembled WGS sequence"/>
</dbReference>
<gene>
    <name evidence="7" type="ORF">CUNI_LOCUS19722</name>
</gene>
<proteinExistence type="predicted"/>
<protein>
    <recommendedName>
        <fullName evidence="6">Major facilitator superfamily (MFS) profile domain-containing protein</fullName>
    </recommendedName>
</protein>
<dbReference type="InterPro" id="IPR011701">
    <property type="entry name" value="MFS"/>
</dbReference>
<evidence type="ECO:0000256" key="3">
    <source>
        <dbReference type="ARBA" id="ARBA00022989"/>
    </source>
</evidence>
<name>A0A8S3ZZ70_9EUPU</name>
<dbReference type="GO" id="GO:0022857">
    <property type="term" value="F:transmembrane transporter activity"/>
    <property type="evidence" value="ECO:0007669"/>
    <property type="project" value="InterPro"/>
</dbReference>
<evidence type="ECO:0000256" key="2">
    <source>
        <dbReference type="ARBA" id="ARBA00022692"/>
    </source>
</evidence>
<dbReference type="Gene3D" id="1.20.1250.20">
    <property type="entry name" value="MFS general substrate transporter like domains"/>
    <property type="match status" value="1"/>
</dbReference>
<dbReference type="PROSITE" id="PS50850">
    <property type="entry name" value="MFS"/>
    <property type="match status" value="1"/>
</dbReference>
<dbReference type="Pfam" id="PF07690">
    <property type="entry name" value="MFS_1"/>
    <property type="match status" value="1"/>
</dbReference>
<keyword evidence="8" id="KW-1185">Reference proteome</keyword>
<feature type="domain" description="Major facilitator superfamily (MFS) profile" evidence="6">
    <location>
        <begin position="1"/>
        <end position="190"/>
    </location>
</feature>
<dbReference type="OrthoDB" id="5296287at2759"/>
<feature type="transmembrane region" description="Helical" evidence="5">
    <location>
        <begin position="164"/>
        <end position="185"/>
    </location>
</feature>
<keyword evidence="2 5" id="KW-0812">Transmembrane</keyword>
<dbReference type="GO" id="GO:0016020">
    <property type="term" value="C:membrane"/>
    <property type="evidence" value="ECO:0007669"/>
    <property type="project" value="UniProtKB-SubCell"/>
</dbReference>
<sequence length="222" mass="24032">MFTIPRLLFRSLIIFFNWFVASLVYYGLSLNVGNLSGDIYLNFFLSSLVELAAYIFCLVVLDYTGRKALQCFSMLLSGVACICTLFPVIFGDSGISWVTMVLSLVGKFGASAGFAVIYIFTAELFPTAMRNSGIGISSLCARLGGILAPYIADVGHLIEGDFSLALPLIIFGGASIVAGLLALTLPETSDQALPETLDAAKQFGRYELFAKHFIRDLNPPHS</sequence>
<feature type="transmembrane region" description="Helical" evidence="5">
    <location>
        <begin position="95"/>
        <end position="120"/>
    </location>
</feature>
<dbReference type="SUPFAM" id="SSF103473">
    <property type="entry name" value="MFS general substrate transporter"/>
    <property type="match status" value="1"/>
</dbReference>
<keyword evidence="4 5" id="KW-0472">Membrane</keyword>
<dbReference type="InterPro" id="IPR036259">
    <property type="entry name" value="MFS_trans_sf"/>
</dbReference>
<evidence type="ECO:0000313" key="8">
    <source>
        <dbReference type="Proteomes" id="UP000678393"/>
    </source>
</evidence>
<keyword evidence="3 5" id="KW-1133">Transmembrane helix</keyword>
<feature type="transmembrane region" description="Helical" evidence="5">
    <location>
        <begin position="40"/>
        <end position="61"/>
    </location>
</feature>
<feature type="transmembrane region" description="Helical" evidence="5">
    <location>
        <begin position="132"/>
        <end position="152"/>
    </location>
</feature>
<evidence type="ECO:0000256" key="4">
    <source>
        <dbReference type="ARBA" id="ARBA00023136"/>
    </source>
</evidence>
<dbReference type="EMBL" id="CAJHNH020006890">
    <property type="protein sequence ID" value="CAG5134164.1"/>
    <property type="molecule type" value="Genomic_DNA"/>
</dbReference>
<dbReference type="PANTHER" id="PTHR24064">
    <property type="entry name" value="SOLUTE CARRIER FAMILY 22 MEMBER"/>
    <property type="match status" value="1"/>
</dbReference>
<dbReference type="InterPro" id="IPR020846">
    <property type="entry name" value="MFS_dom"/>
</dbReference>
<comment type="caution">
    <text evidence="7">The sequence shown here is derived from an EMBL/GenBank/DDBJ whole genome shotgun (WGS) entry which is preliminary data.</text>
</comment>
<feature type="transmembrane region" description="Helical" evidence="5">
    <location>
        <begin position="68"/>
        <end position="89"/>
    </location>
</feature>
<feature type="transmembrane region" description="Helical" evidence="5">
    <location>
        <begin position="7"/>
        <end position="28"/>
    </location>
</feature>
<accession>A0A8S3ZZ70</accession>
<dbReference type="AlphaFoldDB" id="A0A8S3ZZ70"/>
<evidence type="ECO:0000259" key="6">
    <source>
        <dbReference type="PROSITE" id="PS50850"/>
    </source>
</evidence>
<evidence type="ECO:0000256" key="1">
    <source>
        <dbReference type="ARBA" id="ARBA00004141"/>
    </source>
</evidence>
<evidence type="ECO:0000256" key="5">
    <source>
        <dbReference type="SAM" id="Phobius"/>
    </source>
</evidence>
<organism evidence="7 8">
    <name type="scientific">Candidula unifasciata</name>
    <dbReference type="NCBI Taxonomy" id="100452"/>
    <lineage>
        <taxon>Eukaryota</taxon>
        <taxon>Metazoa</taxon>
        <taxon>Spiralia</taxon>
        <taxon>Lophotrochozoa</taxon>
        <taxon>Mollusca</taxon>
        <taxon>Gastropoda</taxon>
        <taxon>Heterobranchia</taxon>
        <taxon>Euthyneura</taxon>
        <taxon>Panpulmonata</taxon>
        <taxon>Eupulmonata</taxon>
        <taxon>Stylommatophora</taxon>
        <taxon>Helicina</taxon>
        <taxon>Helicoidea</taxon>
        <taxon>Geomitridae</taxon>
        <taxon>Candidula</taxon>
    </lineage>
</organism>